<dbReference type="SUPFAM" id="SSF52540">
    <property type="entry name" value="P-loop containing nucleoside triphosphate hydrolases"/>
    <property type="match status" value="1"/>
</dbReference>
<feature type="domain" description="AAA+ ATPase" evidence="6">
    <location>
        <begin position="44"/>
        <end position="194"/>
    </location>
</feature>
<dbReference type="PANTHER" id="PTHR43087:SF1">
    <property type="entry name" value="LAO_AO TRANSPORT SYSTEM ATPASE"/>
    <property type="match status" value="1"/>
</dbReference>
<dbReference type="InterPro" id="IPR003593">
    <property type="entry name" value="AAA+_ATPase"/>
</dbReference>
<dbReference type="NCBIfam" id="TIGR00750">
    <property type="entry name" value="lao"/>
    <property type="match status" value="1"/>
</dbReference>
<comment type="caution">
    <text evidence="7">The sequence shown here is derived from an EMBL/GenBank/DDBJ whole genome shotgun (WGS) entry which is preliminary data.</text>
</comment>
<evidence type="ECO:0000313" key="7">
    <source>
        <dbReference type="EMBL" id="MCO4292667.1"/>
    </source>
</evidence>
<sequence>MEQTNLMNKMRQGDFRALSRVISLVENETSSSEQLLLQLDLSRAAPVIGITGPPGAGKSTLVNMLIRLITNQGKRVGVVAIDPTSPFNYGSLLGDRIRMVEHFNNENVFIRSLATRGSLGGLSAKTIEIVDVMKAASFDYILVETVGVGQSEVEIVGLADTTIVVLVPEAGDEIQTIKSGLMEIADIFVINKADHIGADEFVRNIQKLLHQRPHSNWNVPVLKTTADKNEGIGELFARIEQHYPMTENKKKPFLMTEKAIKLIQQYRMKDINRLELLNDITFKLNDKTFNLYRYIKQLTT</sequence>
<evidence type="ECO:0000259" key="6">
    <source>
        <dbReference type="SMART" id="SM00382"/>
    </source>
</evidence>
<dbReference type="GO" id="GO:0005525">
    <property type="term" value="F:GTP binding"/>
    <property type="evidence" value="ECO:0007669"/>
    <property type="project" value="UniProtKB-KW"/>
</dbReference>
<accession>A0A9X2F0X7</accession>
<dbReference type="AlphaFoldDB" id="A0A9X2F0X7"/>
<dbReference type="GO" id="GO:0003924">
    <property type="term" value="F:GTPase activity"/>
    <property type="evidence" value="ECO:0007669"/>
    <property type="project" value="InterPro"/>
</dbReference>
<comment type="similarity">
    <text evidence="1">Belongs to the SIMIBI class G3E GTPase family. ArgK/MeaB subfamily.</text>
</comment>
<dbReference type="SMART" id="SM00382">
    <property type="entry name" value="AAA"/>
    <property type="match status" value="1"/>
</dbReference>
<dbReference type="CDD" id="cd03114">
    <property type="entry name" value="MMAA-like"/>
    <property type="match status" value="1"/>
</dbReference>
<keyword evidence="4" id="KW-0342">GTP-binding</keyword>
<protein>
    <submittedName>
        <fullName evidence="7">Methylmalonyl Co-A mutase-associated GTPase MeaB</fullName>
    </submittedName>
</protein>
<keyword evidence="2" id="KW-0547">Nucleotide-binding</keyword>
<evidence type="ECO:0000256" key="5">
    <source>
        <dbReference type="ARBA" id="ARBA00023186"/>
    </source>
</evidence>
<proteinExistence type="inferred from homology"/>
<dbReference type="Pfam" id="PF03308">
    <property type="entry name" value="MeaB"/>
    <property type="match status" value="1"/>
</dbReference>
<keyword evidence="5" id="KW-0143">Chaperone</keyword>
<evidence type="ECO:0000313" key="8">
    <source>
        <dbReference type="Proteomes" id="UP001155182"/>
    </source>
</evidence>
<evidence type="ECO:0000256" key="1">
    <source>
        <dbReference type="ARBA" id="ARBA00009625"/>
    </source>
</evidence>
<keyword evidence="3" id="KW-0378">Hydrolase</keyword>
<organism evidence="7 8">
    <name type="scientific">Solitalea agri</name>
    <dbReference type="NCBI Taxonomy" id="2953739"/>
    <lineage>
        <taxon>Bacteria</taxon>
        <taxon>Pseudomonadati</taxon>
        <taxon>Bacteroidota</taxon>
        <taxon>Sphingobacteriia</taxon>
        <taxon>Sphingobacteriales</taxon>
        <taxon>Sphingobacteriaceae</taxon>
        <taxon>Solitalea</taxon>
    </lineage>
</organism>
<dbReference type="InterPro" id="IPR052040">
    <property type="entry name" value="GTPase/Isobutyryl-CoA_mutase"/>
</dbReference>
<keyword evidence="8" id="KW-1185">Reference proteome</keyword>
<dbReference type="PANTHER" id="PTHR43087">
    <property type="entry name" value="LYSINE/ARGININE/ORNITHINE TRANSPORT SYSTEM KINASE"/>
    <property type="match status" value="1"/>
</dbReference>
<evidence type="ECO:0000256" key="4">
    <source>
        <dbReference type="ARBA" id="ARBA00023134"/>
    </source>
</evidence>
<evidence type="ECO:0000256" key="2">
    <source>
        <dbReference type="ARBA" id="ARBA00022741"/>
    </source>
</evidence>
<dbReference type="InterPro" id="IPR005129">
    <property type="entry name" value="GTPase_ArgK"/>
</dbReference>
<gene>
    <name evidence="7" type="primary">meaB</name>
    <name evidence="7" type="ORF">NF867_07325</name>
</gene>
<evidence type="ECO:0000256" key="3">
    <source>
        <dbReference type="ARBA" id="ARBA00022801"/>
    </source>
</evidence>
<reference evidence="7" key="1">
    <citation type="submission" date="2022-06" db="EMBL/GenBank/DDBJ databases">
        <title>Solitalea sp. MAHUQ-68 isolated from rhizospheric soil.</title>
        <authorList>
            <person name="Huq M.A."/>
        </authorList>
    </citation>
    <scope>NUCLEOTIDE SEQUENCE</scope>
    <source>
        <strain evidence="7">MAHUQ-68</strain>
    </source>
</reference>
<dbReference type="RefSeq" id="WP_252587161.1">
    <property type="nucleotide sequence ID" value="NZ_JAMWYS010000027.1"/>
</dbReference>
<dbReference type="EMBL" id="JAMWYS010000027">
    <property type="protein sequence ID" value="MCO4292667.1"/>
    <property type="molecule type" value="Genomic_DNA"/>
</dbReference>
<dbReference type="InterPro" id="IPR027417">
    <property type="entry name" value="P-loop_NTPase"/>
</dbReference>
<dbReference type="Gene3D" id="3.40.50.300">
    <property type="entry name" value="P-loop containing nucleotide triphosphate hydrolases"/>
    <property type="match status" value="1"/>
</dbReference>
<name>A0A9X2F0X7_9SPHI</name>
<dbReference type="Proteomes" id="UP001155182">
    <property type="component" value="Unassembled WGS sequence"/>
</dbReference>